<protein>
    <submittedName>
        <fullName evidence="1">Uncharacterized protein</fullName>
    </submittedName>
</protein>
<sequence>MELIDYNRFVWRVDKNVPGRHIREAGGGEAVEDIWKLTKHGEQNLFIGTYATSTVPLSPEALFAHVRNAWLSLRWELPTIAAKTAHDWHGAGKPPTIYIVYDEVKSDEDIEQWLEETTEIFPTYGAENKTLDDLRYDVGQEPIPVNDYDWQTFLYLVPYSSTKFGLLLRTAHTTFDGAGVKILMTRLFKHLAAYIGDPVEYASSQKEKLRWGTGDEANALPLFITEILREEEAEVKDDRDNVLSEAKRAEPRDGPEYWATLGQVMEELVGGMPRQHPFKSFIEPRFDPTTSKPKTRRYEHRFTVEQSQAIHRAGLQHGLGSSPSNPNQKLTVNHLVHGALSLLPIYDNPLPADTDALVYYFGLVDARQRLGKDYRTSPLDYPGYCLGVSSLHIPAKLFHQYDAEKQKKELVFAFAKEVRREYVKQAAFPALLAIEPQQGELMMGGPAPPPWVGPAYAADGKGAVYLYPVYKAGKDEKTIIEIDDFFLGLNKCDPGPFFRCYEWKGRIILSVDYNEFAVSEETIKQWMGLWVDLLLSVTV</sequence>
<dbReference type="Gene3D" id="3.30.559.30">
    <property type="entry name" value="Nonribosomal peptide synthetase, condensation domain"/>
    <property type="match status" value="1"/>
</dbReference>
<dbReference type="EMBL" id="JAACJL010000057">
    <property type="protein sequence ID" value="KAF4611797.1"/>
    <property type="molecule type" value="Genomic_DNA"/>
</dbReference>
<dbReference type="Gene3D" id="3.30.559.10">
    <property type="entry name" value="Chloramphenicol acetyltransferase-like domain"/>
    <property type="match status" value="1"/>
</dbReference>
<evidence type="ECO:0000313" key="1">
    <source>
        <dbReference type="EMBL" id="KAF4611797.1"/>
    </source>
</evidence>
<keyword evidence="2" id="KW-1185">Reference proteome</keyword>
<name>A0A8H4QK19_9AGAR</name>
<dbReference type="Proteomes" id="UP000521872">
    <property type="component" value="Unassembled WGS sequence"/>
</dbReference>
<reference evidence="1 2" key="1">
    <citation type="submission" date="2019-12" db="EMBL/GenBank/DDBJ databases">
        <authorList>
            <person name="Floudas D."/>
            <person name="Bentzer J."/>
            <person name="Ahren D."/>
            <person name="Johansson T."/>
            <person name="Persson P."/>
            <person name="Tunlid A."/>
        </authorList>
    </citation>
    <scope>NUCLEOTIDE SEQUENCE [LARGE SCALE GENOMIC DNA]</scope>
    <source>
        <strain evidence="1 2">CBS 102.39</strain>
    </source>
</reference>
<accession>A0A8H4QK19</accession>
<dbReference type="PANTHER" id="PTHR42034">
    <property type="entry name" value="CHROMOSOME 7, WHOLE GENOME SHOTGUN SEQUENCE-RELATED"/>
    <property type="match status" value="1"/>
</dbReference>
<gene>
    <name evidence="1" type="ORF">D9613_003717</name>
</gene>
<dbReference type="AlphaFoldDB" id="A0A8H4QK19"/>
<dbReference type="PANTHER" id="PTHR42034:SF1">
    <property type="entry name" value="CONDENSATION DOMAIN-CONTAINING PROTEIN"/>
    <property type="match status" value="1"/>
</dbReference>
<organism evidence="1 2">
    <name type="scientific">Agrocybe pediades</name>
    <dbReference type="NCBI Taxonomy" id="84607"/>
    <lineage>
        <taxon>Eukaryota</taxon>
        <taxon>Fungi</taxon>
        <taxon>Dikarya</taxon>
        <taxon>Basidiomycota</taxon>
        <taxon>Agaricomycotina</taxon>
        <taxon>Agaricomycetes</taxon>
        <taxon>Agaricomycetidae</taxon>
        <taxon>Agaricales</taxon>
        <taxon>Agaricineae</taxon>
        <taxon>Strophariaceae</taxon>
        <taxon>Agrocybe</taxon>
    </lineage>
</organism>
<proteinExistence type="predicted"/>
<comment type="caution">
    <text evidence="1">The sequence shown here is derived from an EMBL/GenBank/DDBJ whole genome shotgun (WGS) entry which is preliminary data.</text>
</comment>
<dbReference type="InterPro" id="IPR023213">
    <property type="entry name" value="CAT-like_dom_sf"/>
</dbReference>
<evidence type="ECO:0000313" key="2">
    <source>
        <dbReference type="Proteomes" id="UP000521872"/>
    </source>
</evidence>